<dbReference type="PROSITE" id="PS50977">
    <property type="entry name" value="HTH_TETR_2"/>
    <property type="match status" value="1"/>
</dbReference>
<comment type="caution">
    <text evidence="6">The sequence shown here is derived from an EMBL/GenBank/DDBJ whole genome shotgun (WGS) entry which is preliminary data.</text>
</comment>
<keyword evidence="7" id="KW-1185">Reference proteome</keyword>
<sequence length="212" mass="22810">MTTDPAAGTPSGLRERKKQATRDALSWAALRLAVERGLENVRVEEIATAAGVSPRTFNNYFSSKYEAILFRHLDRTRQAAAALRERPADEPLWAAITEAVLAPYGPPDQEPGPEWTAGVRRMLAEPALQGEFARVAVTARAELARAIAERTGTDADRDLYPSLTASAVLTAQQAAGDQWLRCDPPVPITALLREALALLAAGLPDPSSSTLI</sequence>
<accession>A0A540WAS3</accession>
<evidence type="ECO:0000259" key="5">
    <source>
        <dbReference type="PROSITE" id="PS50977"/>
    </source>
</evidence>
<evidence type="ECO:0000256" key="3">
    <source>
        <dbReference type="ARBA" id="ARBA00023163"/>
    </source>
</evidence>
<evidence type="ECO:0000313" key="7">
    <source>
        <dbReference type="Proteomes" id="UP000319103"/>
    </source>
</evidence>
<organism evidence="6 7">
    <name type="scientific">Kitasatospora acidiphila</name>
    <dbReference type="NCBI Taxonomy" id="2567942"/>
    <lineage>
        <taxon>Bacteria</taxon>
        <taxon>Bacillati</taxon>
        <taxon>Actinomycetota</taxon>
        <taxon>Actinomycetes</taxon>
        <taxon>Kitasatosporales</taxon>
        <taxon>Streptomycetaceae</taxon>
        <taxon>Kitasatospora</taxon>
    </lineage>
</organism>
<dbReference type="InterPro" id="IPR001647">
    <property type="entry name" value="HTH_TetR"/>
</dbReference>
<dbReference type="AlphaFoldDB" id="A0A540WAS3"/>
<evidence type="ECO:0000313" key="6">
    <source>
        <dbReference type="EMBL" id="TQF06140.1"/>
    </source>
</evidence>
<evidence type="ECO:0000256" key="4">
    <source>
        <dbReference type="PROSITE-ProRule" id="PRU00335"/>
    </source>
</evidence>
<evidence type="ECO:0000256" key="2">
    <source>
        <dbReference type="ARBA" id="ARBA00023125"/>
    </source>
</evidence>
<evidence type="ECO:0000256" key="1">
    <source>
        <dbReference type="ARBA" id="ARBA00023015"/>
    </source>
</evidence>
<feature type="domain" description="HTH tetR-type" evidence="5">
    <location>
        <begin position="19"/>
        <end position="79"/>
    </location>
</feature>
<dbReference type="GO" id="GO:0000976">
    <property type="term" value="F:transcription cis-regulatory region binding"/>
    <property type="evidence" value="ECO:0007669"/>
    <property type="project" value="TreeGrafter"/>
</dbReference>
<name>A0A540WAS3_9ACTN</name>
<dbReference type="InterPro" id="IPR009057">
    <property type="entry name" value="Homeodomain-like_sf"/>
</dbReference>
<dbReference type="Gene3D" id="1.10.357.10">
    <property type="entry name" value="Tetracycline Repressor, domain 2"/>
    <property type="match status" value="1"/>
</dbReference>
<dbReference type="RefSeq" id="WP_141636587.1">
    <property type="nucleotide sequence ID" value="NZ_VIGB01000003.1"/>
</dbReference>
<dbReference type="InterPro" id="IPR050109">
    <property type="entry name" value="HTH-type_TetR-like_transc_reg"/>
</dbReference>
<dbReference type="PANTHER" id="PTHR30055">
    <property type="entry name" value="HTH-TYPE TRANSCRIPTIONAL REGULATOR RUTR"/>
    <property type="match status" value="1"/>
</dbReference>
<dbReference type="Pfam" id="PF17754">
    <property type="entry name" value="TetR_C_14"/>
    <property type="match status" value="1"/>
</dbReference>
<reference evidence="6 7" key="1">
    <citation type="submission" date="2019-06" db="EMBL/GenBank/DDBJ databases">
        <title>Description of Kitasatospora acidophila sp. nov. isolated from pine grove soil, and reclassification of Streptomyces novaecaesareae to Kitasatospora novaeceasareae comb. nov.</title>
        <authorList>
            <person name="Kim M.J."/>
        </authorList>
    </citation>
    <scope>NUCLEOTIDE SEQUENCE [LARGE SCALE GENOMIC DNA]</scope>
    <source>
        <strain evidence="6 7">MMS16-CNU292</strain>
    </source>
</reference>
<dbReference type="Pfam" id="PF00440">
    <property type="entry name" value="TetR_N"/>
    <property type="match status" value="1"/>
</dbReference>
<keyword evidence="3" id="KW-0804">Transcription</keyword>
<dbReference type="OrthoDB" id="8688418at2"/>
<gene>
    <name evidence="6" type="ORF">E6W39_32875</name>
</gene>
<keyword evidence="2 4" id="KW-0238">DNA-binding</keyword>
<dbReference type="PANTHER" id="PTHR30055:SF238">
    <property type="entry name" value="MYCOFACTOCIN BIOSYNTHESIS TRANSCRIPTIONAL REGULATOR MFTR-RELATED"/>
    <property type="match status" value="1"/>
</dbReference>
<protein>
    <submittedName>
        <fullName evidence="6">TetR family transcriptional regulator</fullName>
    </submittedName>
</protein>
<feature type="DNA-binding region" description="H-T-H motif" evidence="4">
    <location>
        <begin position="42"/>
        <end position="61"/>
    </location>
</feature>
<dbReference type="Proteomes" id="UP000319103">
    <property type="component" value="Unassembled WGS sequence"/>
</dbReference>
<dbReference type="Gene3D" id="1.10.10.60">
    <property type="entry name" value="Homeodomain-like"/>
    <property type="match status" value="1"/>
</dbReference>
<dbReference type="EMBL" id="VIGB01000003">
    <property type="protein sequence ID" value="TQF06140.1"/>
    <property type="molecule type" value="Genomic_DNA"/>
</dbReference>
<dbReference type="GO" id="GO:0003700">
    <property type="term" value="F:DNA-binding transcription factor activity"/>
    <property type="evidence" value="ECO:0007669"/>
    <property type="project" value="TreeGrafter"/>
</dbReference>
<dbReference type="InterPro" id="IPR041347">
    <property type="entry name" value="MftR_C"/>
</dbReference>
<keyword evidence="1" id="KW-0805">Transcription regulation</keyword>
<proteinExistence type="predicted"/>
<dbReference type="SUPFAM" id="SSF46689">
    <property type="entry name" value="Homeodomain-like"/>
    <property type="match status" value="1"/>
</dbReference>